<keyword evidence="3" id="KW-1185">Reference proteome</keyword>
<sequence length="212" mass="23322">MFWFWAATHAALCAASATVFAYGAGALAEAAIEQIQDAQIEGLREDFEAALERSYQSYFGVHGPVRKYLNVVTNSSPFVVQAAAMAFWAYDLEYFEERWASEDWAGGWQVVKKYINTTSKSLAPGLDVVALFRRGDECVLSFAGTTGLADWTTNLNIKSLQSLPACGLRNVHEGFFEDFLQFMLGDAWSDGMEPEILSECGGRLSVAGHSQC</sequence>
<evidence type="ECO:0000256" key="1">
    <source>
        <dbReference type="SAM" id="SignalP"/>
    </source>
</evidence>
<dbReference type="SUPFAM" id="SSF53474">
    <property type="entry name" value="alpha/beta-Hydrolases"/>
    <property type="match status" value="1"/>
</dbReference>
<feature type="signal peptide" evidence="1">
    <location>
        <begin position="1"/>
        <end position="21"/>
    </location>
</feature>
<dbReference type="EMBL" id="CAXAMN010002814">
    <property type="protein sequence ID" value="CAK9001454.1"/>
    <property type="molecule type" value="Genomic_DNA"/>
</dbReference>
<proteinExistence type="predicted"/>
<keyword evidence="1" id="KW-0732">Signal</keyword>
<evidence type="ECO:0000313" key="2">
    <source>
        <dbReference type="EMBL" id="CAK9001454.1"/>
    </source>
</evidence>
<dbReference type="Proteomes" id="UP001642484">
    <property type="component" value="Unassembled WGS sequence"/>
</dbReference>
<comment type="caution">
    <text evidence="2">The sequence shown here is derived from an EMBL/GenBank/DDBJ whole genome shotgun (WGS) entry which is preliminary data.</text>
</comment>
<gene>
    <name evidence="2" type="ORF">CCMP2556_LOCUS6474</name>
</gene>
<accession>A0ABP0IJG5</accession>
<evidence type="ECO:0000313" key="3">
    <source>
        <dbReference type="Proteomes" id="UP001642484"/>
    </source>
</evidence>
<protein>
    <submittedName>
        <fullName evidence="2">Uncharacterized protein</fullName>
    </submittedName>
</protein>
<organism evidence="2 3">
    <name type="scientific">Durusdinium trenchii</name>
    <dbReference type="NCBI Taxonomy" id="1381693"/>
    <lineage>
        <taxon>Eukaryota</taxon>
        <taxon>Sar</taxon>
        <taxon>Alveolata</taxon>
        <taxon>Dinophyceae</taxon>
        <taxon>Suessiales</taxon>
        <taxon>Symbiodiniaceae</taxon>
        <taxon>Durusdinium</taxon>
    </lineage>
</organism>
<dbReference type="InterPro" id="IPR029058">
    <property type="entry name" value="AB_hydrolase_fold"/>
</dbReference>
<name>A0ABP0IJG5_9DINO</name>
<dbReference type="Gene3D" id="3.40.50.1820">
    <property type="entry name" value="alpha/beta hydrolase"/>
    <property type="match status" value="1"/>
</dbReference>
<reference evidence="2 3" key="1">
    <citation type="submission" date="2024-02" db="EMBL/GenBank/DDBJ databases">
        <authorList>
            <person name="Chen Y."/>
            <person name="Shah S."/>
            <person name="Dougan E. K."/>
            <person name="Thang M."/>
            <person name="Chan C."/>
        </authorList>
    </citation>
    <scope>NUCLEOTIDE SEQUENCE [LARGE SCALE GENOMIC DNA]</scope>
</reference>
<feature type="chain" id="PRO_5045316128" evidence="1">
    <location>
        <begin position="22"/>
        <end position="212"/>
    </location>
</feature>